<protein>
    <submittedName>
        <fullName evidence="1">Uncharacterized protein</fullName>
    </submittedName>
</protein>
<reference evidence="1 2" key="1">
    <citation type="journal article" date="2011" name="Stand. Genomic Sci.">
        <title>Non-contiguous finished genome sequence and contextual data of the filamentous soil bacterium Ktedonobacter racemifer type strain (SOSP1-21).</title>
        <authorList>
            <person name="Chang Y.J."/>
            <person name="Land M."/>
            <person name="Hauser L."/>
            <person name="Chertkov O."/>
            <person name="Del Rio T.G."/>
            <person name="Nolan M."/>
            <person name="Copeland A."/>
            <person name="Tice H."/>
            <person name="Cheng J.F."/>
            <person name="Lucas S."/>
            <person name="Han C."/>
            <person name="Goodwin L."/>
            <person name="Pitluck S."/>
            <person name="Ivanova N."/>
            <person name="Ovchinikova G."/>
            <person name="Pati A."/>
            <person name="Chen A."/>
            <person name="Palaniappan K."/>
            <person name="Mavromatis K."/>
            <person name="Liolios K."/>
            <person name="Brettin T."/>
            <person name="Fiebig A."/>
            <person name="Rohde M."/>
            <person name="Abt B."/>
            <person name="Goker M."/>
            <person name="Detter J.C."/>
            <person name="Woyke T."/>
            <person name="Bristow J."/>
            <person name="Eisen J.A."/>
            <person name="Markowitz V."/>
            <person name="Hugenholtz P."/>
            <person name="Kyrpides N.C."/>
            <person name="Klenk H.P."/>
            <person name="Lapidus A."/>
        </authorList>
    </citation>
    <scope>NUCLEOTIDE SEQUENCE [LARGE SCALE GENOMIC DNA]</scope>
    <source>
        <strain evidence="2">DSM 44963</strain>
    </source>
</reference>
<evidence type="ECO:0000313" key="1">
    <source>
        <dbReference type="EMBL" id="EFH81139.1"/>
    </source>
</evidence>
<dbReference type="InParanoid" id="D6U3D5"/>
<comment type="caution">
    <text evidence="1">The sequence shown here is derived from an EMBL/GenBank/DDBJ whole genome shotgun (WGS) entry which is preliminary data.</text>
</comment>
<organism evidence="1 2">
    <name type="scientific">Ktedonobacter racemifer DSM 44963</name>
    <dbReference type="NCBI Taxonomy" id="485913"/>
    <lineage>
        <taxon>Bacteria</taxon>
        <taxon>Bacillati</taxon>
        <taxon>Chloroflexota</taxon>
        <taxon>Ktedonobacteria</taxon>
        <taxon>Ktedonobacterales</taxon>
        <taxon>Ktedonobacteraceae</taxon>
        <taxon>Ktedonobacter</taxon>
    </lineage>
</organism>
<dbReference type="Proteomes" id="UP000004508">
    <property type="component" value="Unassembled WGS sequence"/>
</dbReference>
<keyword evidence="2" id="KW-1185">Reference proteome</keyword>
<accession>D6U3D5</accession>
<dbReference type="AlphaFoldDB" id="D6U3D5"/>
<dbReference type="STRING" id="485913.Krac_1831"/>
<evidence type="ECO:0000313" key="2">
    <source>
        <dbReference type="Proteomes" id="UP000004508"/>
    </source>
</evidence>
<name>D6U3D5_KTERA</name>
<sequence length="55" mass="6553">MPVPIGPARFLYVDAFVLSYHLYCSREFSYERENENTRRILYASSFFFCQGIFLS</sequence>
<proteinExistence type="predicted"/>
<dbReference type="EMBL" id="ADVG01000004">
    <property type="protein sequence ID" value="EFH81139.1"/>
    <property type="molecule type" value="Genomic_DNA"/>
</dbReference>
<gene>
    <name evidence="1" type="ORF">Krac_1831</name>
</gene>